<dbReference type="GO" id="GO:0009372">
    <property type="term" value="P:quorum sensing"/>
    <property type="evidence" value="ECO:0007669"/>
    <property type="project" value="UniProtKB-UniRule"/>
</dbReference>
<dbReference type="Gene3D" id="3.40.630.30">
    <property type="match status" value="1"/>
</dbReference>
<proteinExistence type="inferred from homology"/>
<keyword evidence="3 8" id="KW-0673">Quorum sensing</keyword>
<feature type="compositionally biased region" description="Polar residues" evidence="10">
    <location>
        <begin position="215"/>
        <end position="226"/>
    </location>
</feature>
<dbReference type="PROSITE" id="PS51187">
    <property type="entry name" value="AUTOINDUCER_SYNTH_2"/>
    <property type="match status" value="1"/>
</dbReference>
<dbReference type="PROSITE" id="PS00949">
    <property type="entry name" value="AUTOINDUCER_SYNTH_1"/>
    <property type="match status" value="1"/>
</dbReference>
<dbReference type="GO" id="GO:0007165">
    <property type="term" value="P:signal transduction"/>
    <property type="evidence" value="ECO:0007669"/>
    <property type="project" value="TreeGrafter"/>
</dbReference>
<dbReference type="PRINTS" id="PR01549">
    <property type="entry name" value="AUTOINDCRSYN"/>
</dbReference>
<keyword evidence="6 8" id="KW-0071">Autoinducer synthesis</keyword>
<keyword evidence="4 9" id="KW-0808">Transferase</keyword>
<evidence type="ECO:0000256" key="7">
    <source>
        <dbReference type="ARBA" id="ARBA00048576"/>
    </source>
</evidence>
<gene>
    <name evidence="12" type="ORF">HU742_021760</name>
    <name evidence="11" type="ORF">HU742_17520</name>
</gene>
<evidence type="ECO:0000256" key="1">
    <source>
        <dbReference type="ARBA" id="ARBA00012340"/>
    </source>
</evidence>
<evidence type="ECO:0000313" key="13">
    <source>
        <dbReference type="Proteomes" id="UP000659438"/>
    </source>
</evidence>
<dbReference type="EC" id="2.3.1.184" evidence="1 9"/>
<dbReference type="EMBL" id="JABWQX010000006">
    <property type="protein sequence ID" value="MBC3397012.1"/>
    <property type="molecule type" value="Genomic_DNA"/>
</dbReference>
<dbReference type="PANTHER" id="PTHR39322">
    <property type="entry name" value="ACYL-HOMOSERINE-LACTONE SYNTHASE"/>
    <property type="match status" value="1"/>
</dbReference>
<keyword evidence="13" id="KW-1185">Reference proteome</keyword>
<dbReference type="PANTHER" id="PTHR39322:SF1">
    <property type="entry name" value="ISOVALERYL-HOMOSERINE LACTONE SYNTHASE"/>
    <property type="match status" value="1"/>
</dbReference>
<comment type="catalytic activity">
    <reaction evidence="7 9">
        <text>a fatty acyl-[ACP] + S-adenosyl-L-methionine = an N-acyl-L-homoserine lactone + S-methyl-5'-thioadenosine + holo-[ACP] + H(+)</text>
        <dbReference type="Rhea" id="RHEA:10096"/>
        <dbReference type="Rhea" id="RHEA-COMP:9685"/>
        <dbReference type="Rhea" id="RHEA-COMP:14125"/>
        <dbReference type="ChEBI" id="CHEBI:15378"/>
        <dbReference type="ChEBI" id="CHEBI:17509"/>
        <dbReference type="ChEBI" id="CHEBI:55474"/>
        <dbReference type="ChEBI" id="CHEBI:59789"/>
        <dbReference type="ChEBI" id="CHEBI:64479"/>
        <dbReference type="ChEBI" id="CHEBI:138651"/>
        <dbReference type="EC" id="2.3.1.184"/>
    </reaction>
</comment>
<evidence type="ECO:0000313" key="12">
    <source>
        <dbReference type="EMBL" id="MBV4553773.1"/>
    </source>
</evidence>
<reference evidence="12" key="3">
    <citation type="submission" date="2021-06" db="EMBL/GenBank/DDBJ databases">
        <title>Updating the genus Pseudomonas: Description of 43 new species and partition of the Pseudomonas putida group.</title>
        <authorList>
            <person name="Girard L."/>
            <person name="Lood C."/>
            <person name="Vandamme P."/>
            <person name="Rokni-Zadeh H."/>
            <person name="Van Noort V."/>
            <person name="Hofte M."/>
            <person name="Lavigne R."/>
            <person name="De Mot R."/>
        </authorList>
    </citation>
    <scope>NUCLEOTIDE SEQUENCE</scope>
    <source>
        <strain evidence="12">SWRI102</strain>
    </source>
</reference>
<reference evidence="11" key="2">
    <citation type="submission" date="2020-07" db="EMBL/GenBank/DDBJ databases">
        <authorList>
            <person name="Lood C."/>
            <person name="Girard L."/>
        </authorList>
    </citation>
    <scope>NUCLEOTIDE SEQUENCE</scope>
    <source>
        <strain evidence="11">SWRI102</strain>
    </source>
</reference>
<dbReference type="Proteomes" id="UP000659438">
    <property type="component" value="Unassembled WGS sequence"/>
</dbReference>
<comment type="similarity">
    <text evidence="8 9">Belongs to the autoinducer synthase family.</text>
</comment>
<dbReference type="InterPro" id="IPR018311">
    <property type="entry name" value="Autoind_synth_CS"/>
</dbReference>
<reference evidence="11 13" key="1">
    <citation type="journal article" date="2020" name="Microorganisms">
        <title>Reliable Identification of Environmental Pseudomonas Isolates Using the rpoD Gene.</title>
        <authorList>
            <consortium name="The Broad Institute Genome Sequencing Platform"/>
            <person name="Girard L."/>
            <person name="Lood C."/>
            <person name="Rokni-Zadeh H."/>
            <person name="van Noort V."/>
            <person name="Lavigne R."/>
            <person name="De Mot R."/>
        </authorList>
    </citation>
    <scope>NUCLEOTIDE SEQUENCE</scope>
    <source>
        <strain evidence="11 13">SWRI102</strain>
    </source>
</reference>
<organism evidence="11">
    <name type="scientific">Pseudomonas marvdashtae</name>
    <dbReference type="NCBI Taxonomy" id="2745500"/>
    <lineage>
        <taxon>Bacteria</taxon>
        <taxon>Pseudomonadati</taxon>
        <taxon>Pseudomonadota</taxon>
        <taxon>Gammaproteobacteria</taxon>
        <taxon>Pseudomonadales</taxon>
        <taxon>Pseudomonadaceae</taxon>
        <taxon>Pseudomonas</taxon>
    </lineage>
</organism>
<dbReference type="RefSeq" id="WP_186644064.1">
    <property type="nucleotide sequence ID" value="NZ_JABWQX020000002.1"/>
</dbReference>
<dbReference type="Pfam" id="PF00765">
    <property type="entry name" value="Autoind_synth"/>
    <property type="match status" value="1"/>
</dbReference>
<evidence type="ECO:0000256" key="8">
    <source>
        <dbReference type="PROSITE-ProRule" id="PRU00533"/>
    </source>
</evidence>
<evidence type="ECO:0000256" key="4">
    <source>
        <dbReference type="ARBA" id="ARBA00022679"/>
    </source>
</evidence>
<protein>
    <recommendedName>
        <fullName evidence="2 9">Acyl-homoserine-lactone synthase</fullName>
        <ecNumber evidence="1 9">2.3.1.184</ecNumber>
    </recommendedName>
    <alternativeName>
        <fullName evidence="9">Autoinducer synthesis protein</fullName>
    </alternativeName>
</protein>
<dbReference type="InterPro" id="IPR016181">
    <property type="entry name" value="Acyl_CoA_acyltransferase"/>
</dbReference>
<comment type="caution">
    <text evidence="11">The sequence shown here is derived from an EMBL/GenBank/DDBJ whole genome shotgun (WGS) entry which is preliminary data.</text>
</comment>
<evidence type="ECO:0000256" key="6">
    <source>
        <dbReference type="ARBA" id="ARBA00022929"/>
    </source>
</evidence>
<evidence type="ECO:0000313" key="11">
    <source>
        <dbReference type="EMBL" id="MBC3397012.1"/>
    </source>
</evidence>
<evidence type="ECO:0000256" key="3">
    <source>
        <dbReference type="ARBA" id="ARBA00022654"/>
    </source>
</evidence>
<dbReference type="EMBL" id="JABWQX020000002">
    <property type="protein sequence ID" value="MBV4553773.1"/>
    <property type="molecule type" value="Genomic_DNA"/>
</dbReference>
<evidence type="ECO:0000256" key="2">
    <source>
        <dbReference type="ARBA" id="ARBA00018768"/>
    </source>
</evidence>
<feature type="region of interest" description="Disordered" evidence="10">
    <location>
        <begin position="195"/>
        <end position="226"/>
    </location>
</feature>
<accession>A0A923FRI6</accession>
<name>A0A923FRI6_9PSED</name>
<dbReference type="SUPFAM" id="SSF55729">
    <property type="entry name" value="Acyl-CoA N-acyltransferases (Nat)"/>
    <property type="match status" value="1"/>
</dbReference>
<keyword evidence="5 9" id="KW-0949">S-adenosyl-L-methionine</keyword>
<dbReference type="InterPro" id="IPR001690">
    <property type="entry name" value="Autoind_synthase"/>
</dbReference>
<evidence type="ECO:0000256" key="10">
    <source>
        <dbReference type="SAM" id="MobiDB-lite"/>
    </source>
</evidence>
<evidence type="ECO:0000256" key="9">
    <source>
        <dbReference type="RuleBase" id="RU361135"/>
    </source>
</evidence>
<evidence type="ECO:0000256" key="5">
    <source>
        <dbReference type="ARBA" id="ARBA00022691"/>
    </source>
</evidence>
<sequence>MDKLSFHAINYSEASQELLNDLYGLRKEIFSDRLEWRVTTHHGREIDEYDNAEATYLVGLYAGRPLSSLRLINTLNPYMVEGPFRKFFKCGLPKHESIAESSRFFVDKTRSRAMGLSEVPLTEMLLLAMHDHAARHNLDSIITVVSQAMSRIVLRAGWRYEIMDTGEASPGEKVLLLNMPVRPENDWSLKQTIESKQPGGVPMTAKQPAIASTAGDFQTSPKLTAL</sequence>
<dbReference type="GO" id="GO:0061579">
    <property type="term" value="F:N-acyl homoserine lactone synthase activity"/>
    <property type="evidence" value="ECO:0007669"/>
    <property type="project" value="UniProtKB-UniRule"/>
</dbReference>
<dbReference type="AlphaFoldDB" id="A0A923FRI6"/>